<dbReference type="EMBL" id="JAYMGO010000006">
    <property type="protein sequence ID" value="KAL1272287.1"/>
    <property type="molecule type" value="Genomic_DNA"/>
</dbReference>
<comment type="caution">
    <text evidence="1">The sequence shown here is derived from an EMBL/GenBank/DDBJ whole genome shotgun (WGS) entry which is preliminary data.</text>
</comment>
<accession>A0ABR3N652</accession>
<keyword evidence="2" id="KW-1185">Reference proteome</keyword>
<reference evidence="1 2" key="1">
    <citation type="submission" date="2023-09" db="EMBL/GenBank/DDBJ databases">
        <authorList>
            <person name="Wang M."/>
        </authorList>
    </citation>
    <scope>NUCLEOTIDE SEQUENCE [LARGE SCALE GENOMIC DNA]</scope>
    <source>
        <strain evidence="1">GT-2023</strain>
        <tissue evidence="1">Liver</tissue>
    </source>
</reference>
<organism evidence="1 2">
    <name type="scientific">Cirrhinus molitorella</name>
    <name type="common">mud carp</name>
    <dbReference type="NCBI Taxonomy" id="172907"/>
    <lineage>
        <taxon>Eukaryota</taxon>
        <taxon>Metazoa</taxon>
        <taxon>Chordata</taxon>
        <taxon>Craniata</taxon>
        <taxon>Vertebrata</taxon>
        <taxon>Euteleostomi</taxon>
        <taxon>Actinopterygii</taxon>
        <taxon>Neopterygii</taxon>
        <taxon>Teleostei</taxon>
        <taxon>Ostariophysi</taxon>
        <taxon>Cypriniformes</taxon>
        <taxon>Cyprinidae</taxon>
        <taxon>Labeoninae</taxon>
        <taxon>Labeonini</taxon>
        <taxon>Cirrhinus</taxon>
    </lineage>
</organism>
<gene>
    <name evidence="1" type="ORF">QQF64_028149</name>
</gene>
<evidence type="ECO:0000313" key="2">
    <source>
        <dbReference type="Proteomes" id="UP001558613"/>
    </source>
</evidence>
<protein>
    <submittedName>
        <fullName evidence="1">Uncharacterized protein</fullName>
    </submittedName>
</protein>
<name>A0ABR3N652_9TELE</name>
<evidence type="ECO:0000313" key="1">
    <source>
        <dbReference type="EMBL" id="KAL1272287.1"/>
    </source>
</evidence>
<proteinExistence type="predicted"/>
<dbReference type="Proteomes" id="UP001558613">
    <property type="component" value="Unassembled WGS sequence"/>
</dbReference>
<sequence>MPLYIYSRPCLSRSDAATNQESCVEVEPTIHLWIRFGEYRMTPHRPRKCPQTRFINKHNRGDAVRFELPSTPLSESTRRPRDATTRKYLLNSSCAHSWPKAIDSRGCLRWSSRTSRTTRSRNFIDGMSHFIIKHRYAHV</sequence>